<dbReference type="GO" id="GO:0055085">
    <property type="term" value="P:transmembrane transport"/>
    <property type="evidence" value="ECO:0007669"/>
    <property type="project" value="InterPro"/>
</dbReference>
<keyword evidence="5 7" id="KW-1133">Transmembrane helix</keyword>
<dbReference type="Proteomes" id="UP000886069">
    <property type="component" value="Unassembled WGS sequence"/>
</dbReference>
<dbReference type="Pfam" id="PF00528">
    <property type="entry name" value="BPD_transp_1"/>
    <property type="match status" value="1"/>
</dbReference>
<dbReference type="PROSITE" id="PS50928">
    <property type="entry name" value="ABC_TM1"/>
    <property type="match status" value="1"/>
</dbReference>
<evidence type="ECO:0000256" key="7">
    <source>
        <dbReference type="RuleBase" id="RU363032"/>
    </source>
</evidence>
<protein>
    <submittedName>
        <fullName evidence="9">ABC transporter permease</fullName>
    </submittedName>
</protein>
<keyword evidence="4 7" id="KW-0812">Transmembrane</keyword>
<evidence type="ECO:0000256" key="4">
    <source>
        <dbReference type="ARBA" id="ARBA00022692"/>
    </source>
</evidence>
<dbReference type="GO" id="GO:0005886">
    <property type="term" value="C:plasma membrane"/>
    <property type="evidence" value="ECO:0007669"/>
    <property type="project" value="UniProtKB-SubCell"/>
</dbReference>
<feature type="domain" description="ABC transmembrane type-1" evidence="8">
    <location>
        <begin position="95"/>
        <end position="307"/>
    </location>
</feature>
<evidence type="ECO:0000256" key="6">
    <source>
        <dbReference type="ARBA" id="ARBA00023136"/>
    </source>
</evidence>
<organism evidence="9">
    <name type="scientific">Eiseniibacteriota bacterium</name>
    <dbReference type="NCBI Taxonomy" id="2212470"/>
    <lineage>
        <taxon>Bacteria</taxon>
        <taxon>Candidatus Eiseniibacteriota</taxon>
    </lineage>
</organism>
<feature type="transmembrane region" description="Helical" evidence="7">
    <location>
        <begin position="188"/>
        <end position="207"/>
    </location>
</feature>
<dbReference type="AlphaFoldDB" id="A0A7V2AW84"/>
<sequence length="325" mass="35825">MIAFVSRRIAQSFVLVLIVLTITFFLLKLAPGDPMARYYHPDIAPETVELMRERLGLDRPLHEQYARWIWSFIKGDFGVSLAYDTPVSSLLADAIPNTLRLTVAALLLHILVGVALGIASAARRYSLFDRINTVAALFVYSIPSFWLALMLILLFSLRLGILPSSHMQSIGAEEMGWFSLFVDRLKHLIMPTFVLGIASAASTARYMRGSMIDVLREDYIRTARAKGLPEGAVMIKHAFKNAALPIVTITGLSLPFLLGGAVVIEKIFSWPGMGRLAVDAIYARDYPIVLAVNFVVACMVIAGNLLADIGYALLDPRVTVTGRRS</sequence>
<reference evidence="9" key="1">
    <citation type="journal article" date="2020" name="mSystems">
        <title>Genome- and Community-Level Interaction Insights into Carbon Utilization and Element Cycling Functions of Hydrothermarchaeota in Hydrothermal Sediment.</title>
        <authorList>
            <person name="Zhou Z."/>
            <person name="Liu Y."/>
            <person name="Xu W."/>
            <person name="Pan J."/>
            <person name="Luo Z.H."/>
            <person name="Li M."/>
        </authorList>
    </citation>
    <scope>NUCLEOTIDE SEQUENCE [LARGE SCALE GENOMIC DNA]</scope>
    <source>
        <strain evidence="9">SpSt-1233</strain>
    </source>
</reference>
<dbReference type="Pfam" id="PF19300">
    <property type="entry name" value="BPD_transp_1_N"/>
    <property type="match status" value="1"/>
</dbReference>
<gene>
    <name evidence="9" type="ORF">ENO08_08070</name>
</gene>
<keyword evidence="2 7" id="KW-0813">Transport</keyword>
<dbReference type="InterPro" id="IPR035906">
    <property type="entry name" value="MetI-like_sf"/>
</dbReference>
<dbReference type="PANTHER" id="PTHR43163:SF6">
    <property type="entry name" value="DIPEPTIDE TRANSPORT SYSTEM PERMEASE PROTEIN DPPB-RELATED"/>
    <property type="match status" value="1"/>
</dbReference>
<dbReference type="Gene3D" id="1.10.3720.10">
    <property type="entry name" value="MetI-like"/>
    <property type="match status" value="1"/>
</dbReference>
<feature type="transmembrane region" description="Helical" evidence="7">
    <location>
        <begin position="134"/>
        <end position="157"/>
    </location>
</feature>
<comment type="similarity">
    <text evidence="7">Belongs to the binding-protein-dependent transport system permease family.</text>
</comment>
<evidence type="ECO:0000256" key="5">
    <source>
        <dbReference type="ARBA" id="ARBA00022989"/>
    </source>
</evidence>
<dbReference type="EMBL" id="DSEC01000579">
    <property type="protein sequence ID" value="HER44400.1"/>
    <property type="molecule type" value="Genomic_DNA"/>
</dbReference>
<feature type="transmembrane region" description="Helical" evidence="7">
    <location>
        <begin position="288"/>
        <end position="314"/>
    </location>
</feature>
<evidence type="ECO:0000256" key="1">
    <source>
        <dbReference type="ARBA" id="ARBA00004651"/>
    </source>
</evidence>
<comment type="subcellular location">
    <subcellularLocation>
        <location evidence="1 7">Cell membrane</location>
        <topology evidence="1 7">Multi-pass membrane protein</topology>
    </subcellularLocation>
</comment>
<keyword evidence="3" id="KW-1003">Cell membrane</keyword>
<proteinExistence type="inferred from homology"/>
<keyword evidence="6 7" id="KW-0472">Membrane</keyword>
<dbReference type="InterPro" id="IPR000515">
    <property type="entry name" value="MetI-like"/>
</dbReference>
<evidence type="ECO:0000256" key="2">
    <source>
        <dbReference type="ARBA" id="ARBA00022448"/>
    </source>
</evidence>
<evidence type="ECO:0000256" key="3">
    <source>
        <dbReference type="ARBA" id="ARBA00022475"/>
    </source>
</evidence>
<feature type="transmembrane region" description="Helical" evidence="7">
    <location>
        <begin position="242"/>
        <end position="268"/>
    </location>
</feature>
<comment type="caution">
    <text evidence="9">The sequence shown here is derived from an EMBL/GenBank/DDBJ whole genome shotgun (WGS) entry which is preliminary data.</text>
</comment>
<feature type="transmembrane region" description="Helical" evidence="7">
    <location>
        <begin position="101"/>
        <end position="122"/>
    </location>
</feature>
<dbReference type="PANTHER" id="PTHR43163">
    <property type="entry name" value="DIPEPTIDE TRANSPORT SYSTEM PERMEASE PROTEIN DPPB-RELATED"/>
    <property type="match status" value="1"/>
</dbReference>
<dbReference type="InterPro" id="IPR045621">
    <property type="entry name" value="BPD_transp_1_N"/>
</dbReference>
<accession>A0A7V2AW84</accession>
<feature type="transmembrane region" description="Helical" evidence="7">
    <location>
        <begin position="12"/>
        <end position="30"/>
    </location>
</feature>
<name>A0A7V2AW84_UNCEI</name>
<evidence type="ECO:0000259" key="8">
    <source>
        <dbReference type="PROSITE" id="PS50928"/>
    </source>
</evidence>
<dbReference type="SUPFAM" id="SSF161098">
    <property type="entry name" value="MetI-like"/>
    <property type="match status" value="1"/>
</dbReference>
<dbReference type="CDD" id="cd06261">
    <property type="entry name" value="TM_PBP2"/>
    <property type="match status" value="1"/>
</dbReference>
<evidence type="ECO:0000313" key="9">
    <source>
        <dbReference type="EMBL" id="HER44400.1"/>
    </source>
</evidence>